<dbReference type="Proteomes" id="UP000775213">
    <property type="component" value="Unassembled WGS sequence"/>
</dbReference>
<dbReference type="Pfam" id="PF05678">
    <property type="entry name" value="VQ"/>
    <property type="match status" value="1"/>
</dbReference>
<feature type="domain" description="VQ" evidence="2">
    <location>
        <begin position="74"/>
        <end position="100"/>
    </location>
</feature>
<comment type="caution">
    <text evidence="3">The sequence shown here is derived from an EMBL/GenBank/DDBJ whole genome shotgun (WGS) entry which is preliminary data.</text>
</comment>
<dbReference type="InterPro" id="IPR008889">
    <property type="entry name" value="VQ"/>
</dbReference>
<evidence type="ECO:0000259" key="2">
    <source>
        <dbReference type="Pfam" id="PF05678"/>
    </source>
</evidence>
<dbReference type="AlphaFoldDB" id="A0AAV7GGG2"/>
<dbReference type="PANTHER" id="PTHR33179">
    <property type="entry name" value="VQ MOTIF-CONTAINING PROTEIN"/>
    <property type="match status" value="1"/>
</dbReference>
<proteinExistence type="predicted"/>
<evidence type="ECO:0000313" key="3">
    <source>
        <dbReference type="EMBL" id="KAH0455611.1"/>
    </source>
</evidence>
<feature type="compositionally biased region" description="Polar residues" evidence="1">
    <location>
        <begin position="1"/>
        <end position="14"/>
    </location>
</feature>
<dbReference type="InterPro" id="IPR039609">
    <property type="entry name" value="VQ_15/22"/>
</dbReference>
<name>A0AAV7GGG2_DENCH</name>
<reference evidence="3 4" key="1">
    <citation type="journal article" date="2021" name="Hortic Res">
        <title>Chromosome-scale assembly of the Dendrobium chrysotoxum genome enhances the understanding of orchid evolution.</title>
        <authorList>
            <person name="Zhang Y."/>
            <person name="Zhang G.Q."/>
            <person name="Zhang D."/>
            <person name="Liu X.D."/>
            <person name="Xu X.Y."/>
            <person name="Sun W.H."/>
            <person name="Yu X."/>
            <person name="Zhu X."/>
            <person name="Wang Z.W."/>
            <person name="Zhao X."/>
            <person name="Zhong W.Y."/>
            <person name="Chen H."/>
            <person name="Yin W.L."/>
            <person name="Huang T."/>
            <person name="Niu S.C."/>
            <person name="Liu Z.J."/>
        </authorList>
    </citation>
    <scope>NUCLEOTIDE SEQUENCE [LARGE SCALE GENOMIC DNA]</scope>
    <source>
        <strain evidence="3">Lindl</strain>
    </source>
</reference>
<feature type="compositionally biased region" description="Basic residues" evidence="1">
    <location>
        <begin position="63"/>
        <end position="72"/>
    </location>
</feature>
<sequence length="174" mass="18866">MSISYKAKQSSDVTRLSVASPHPPPPMAEGIPKPAHWAQLYHSTTSVAVNSAPTTDVGPATKPARKRSRASRRTPTTLLNTDASNFRTMVQQFTGVPSAPYIPGGPSTISYGFGFGLGLGLDNPIQQTTTAHGLHQQQYFNNFAPAEQFAMNYENIDNEIFQGMMNSTMRSFTG</sequence>
<accession>A0AAV7GGG2</accession>
<feature type="region of interest" description="Disordered" evidence="1">
    <location>
        <begin position="1"/>
        <end position="32"/>
    </location>
</feature>
<evidence type="ECO:0000313" key="4">
    <source>
        <dbReference type="Proteomes" id="UP000775213"/>
    </source>
</evidence>
<feature type="region of interest" description="Disordered" evidence="1">
    <location>
        <begin position="48"/>
        <end position="74"/>
    </location>
</feature>
<keyword evidence="4" id="KW-1185">Reference proteome</keyword>
<evidence type="ECO:0000256" key="1">
    <source>
        <dbReference type="SAM" id="MobiDB-lite"/>
    </source>
</evidence>
<gene>
    <name evidence="3" type="ORF">IEQ34_015643</name>
</gene>
<protein>
    <recommendedName>
        <fullName evidence="2">VQ domain-containing protein</fullName>
    </recommendedName>
</protein>
<dbReference type="EMBL" id="JAGFBR010000014">
    <property type="protein sequence ID" value="KAH0455611.1"/>
    <property type="molecule type" value="Genomic_DNA"/>
</dbReference>
<dbReference type="PANTHER" id="PTHR33179:SF29">
    <property type="entry name" value="OS06G0666400 PROTEIN"/>
    <property type="match status" value="1"/>
</dbReference>
<organism evidence="3 4">
    <name type="scientific">Dendrobium chrysotoxum</name>
    <name type="common">Orchid</name>
    <dbReference type="NCBI Taxonomy" id="161865"/>
    <lineage>
        <taxon>Eukaryota</taxon>
        <taxon>Viridiplantae</taxon>
        <taxon>Streptophyta</taxon>
        <taxon>Embryophyta</taxon>
        <taxon>Tracheophyta</taxon>
        <taxon>Spermatophyta</taxon>
        <taxon>Magnoliopsida</taxon>
        <taxon>Liliopsida</taxon>
        <taxon>Asparagales</taxon>
        <taxon>Orchidaceae</taxon>
        <taxon>Epidendroideae</taxon>
        <taxon>Malaxideae</taxon>
        <taxon>Dendrobiinae</taxon>
        <taxon>Dendrobium</taxon>
    </lineage>
</organism>